<comment type="cofactor">
    <cofactor evidence="1">
        <name>Zn(2+)</name>
        <dbReference type="ChEBI" id="CHEBI:29105"/>
    </cofactor>
</comment>
<evidence type="ECO:0000256" key="5">
    <source>
        <dbReference type="ARBA" id="ARBA00022801"/>
    </source>
</evidence>
<feature type="domain" description="M23ase beta-sheet core" evidence="8">
    <location>
        <begin position="358"/>
        <end position="452"/>
    </location>
</feature>
<keyword evidence="11" id="KW-1185">Reference proteome</keyword>
<evidence type="ECO:0008006" key="12">
    <source>
        <dbReference type="Google" id="ProtNLM"/>
    </source>
</evidence>
<keyword evidence="6" id="KW-0862">Zinc</keyword>
<name>A0ABM7MT94_9BURK</name>
<dbReference type="InterPro" id="IPR016047">
    <property type="entry name" value="M23ase_b-sheet_dom"/>
</dbReference>
<evidence type="ECO:0000259" key="8">
    <source>
        <dbReference type="Pfam" id="PF01551"/>
    </source>
</evidence>
<evidence type="ECO:0000313" key="11">
    <source>
        <dbReference type="Proteomes" id="UP000824366"/>
    </source>
</evidence>
<evidence type="ECO:0000256" key="4">
    <source>
        <dbReference type="ARBA" id="ARBA00022723"/>
    </source>
</evidence>
<dbReference type="Pfam" id="PF19425">
    <property type="entry name" value="Csd3_N2"/>
    <property type="match status" value="1"/>
</dbReference>
<dbReference type="InterPro" id="IPR045834">
    <property type="entry name" value="Csd3_N2"/>
</dbReference>
<dbReference type="InterPro" id="IPR011055">
    <property type="entry name" value="Dup_hybrid_motif"/>
</dbReference>
<comment type="subcellular location">
    <subcellularLocation>
        <location evidence="2">Cell envelope</location>
    </subcellularLocation>
</comment>
<evidence type="ECO:0000256" key="7">
    <source>
        <dbReference type="ARBA" id="ARBA00023049"/>
    </source>
</evidence>
<dbReference type="Pfam" id="PF01551">
    <property type="entry name" value="Peptidase_M23"/>
    <property type="match status" value="1"/>
</dbReference>
<dbReference type="SUPFAM" id="SSF51261">
    <property type="entry name" value="Duplicated hybrid motif"/>
    <property type="match status" value="1"/>
</dbReference>
<keyword evidence="4" id="KW-0479">Metal-binding</keyword>
<dbReference type="CDD" id="cd12797">
    <property type="entry name" value="M23_peptidase"/>
    <property type="match status" value="1"/>
</dbReference>
<dbReference type="Gene3D" id="2.70.70.10">
    <property type="entry name" value="Glucose Permease (Domain IIA)"/>
    <property type="match status" value="1"/>
</dbReference>
<dbReference type="Proteomes" id="UP000824366">
    <property type="component" value="Chromosome"/>
</dbReference>
<reference evidence="10 11" key="1">
    <citation type="journal article" date="2021" name="Microbiol. Spectr.">
        <title>A Single Bacterium Capable of Oxidation and Reduction of Iron at Circumneutral pH.</title>
        <authorList>
            <person name="Kato S."/>
            <person name="Ohkuma M."/>
        </authorList>
    </citation>
    <scope>NUCLEOTIDE SEQUENCE [LARGE SCALE GENOMIC DNA]</scope>
    <source>
        <strain evidence="10 11">MIZ03</strain>
    </source>
</reference>
<accession>A0ABM7MT94</accession>
<evidence type="ECO:0000256" key="2">
    <source>
        <dbReference type="ARBA" id="ARBA00004196"/>
    </source>
</evidence>
<evidence type="ECO:0000256" key="1">
    <source>
        <dbReference type="ARBA" id="ARBA00001947"/>
    </source>
</evidence>
<protein>
    <recommendedName>
        <fullName evidence="12">Peptidase M23</fullName>
    </recommendedName>
</protein>
<keyword evidence="3" id="KW-0645">Protease</keyword>
<keyword evidence="7" id="KW-0482">Metalloprotease</keyword>
<dbReference type="Gene3D" id="3.10.450.350">
    <property type="match status" value="2"/>
</dbReference>
<feature type="domain" description="Csd3-like second N-terminal" evidence="9">
    <location>
        <begin position="220"/>
        <end position="345"/>
    </location>
</feature>
<keyword evidence="5" id="KW-0378">Hydrolase</keyword>
<evidence type="ECO:0000313" key="10">
    <source>
        <dbReference type="EMBL" id="BCO29606.1"/>
    </source>
</evidence>
<sequence length="495" mass="53046">MGPGLYSKANFFSDFTWATHHLLGSVVASFRHSFVLDSVLINTLTTNGQLIASAATQFLKKHPKHITAAVAALLLGGGGGAFAVANLAPDASDLPVREVLENIQPAYNTAMDTPVVDGLVLYRSDITRSSDTIDTLLKRLGIDDAQAAAFLRNDPQTRQALLGRAGRNLTAEVQESQGLRTLTARWTSDDSGNFQRLVVKRQGTKFTSHIETAALQASSQLASGTIQSSLFAATDDAKIPDAIAVQVAEIFSSEVDFRRSLRKGDRFSVVYETLSGDGEPLRTGRVLSAEFVNAGKSYQAMWFQPSGTDAQGIASKGGYYALDGTSLRRAFLSSPVEFSRVSSGFAMRFHPILKQWRAHLGTDFAASTGTPARTVGDGVVEFAGSQNGYGNVIFVKHRGNTETVYAHLSKILVKRGQGVSQGQTIGLVGSSGWATGPHLHFEVRTNGVQHDPMKFAQQSETVPVPASLKPSFDRQAQQAKLALNAAASIQMSSVQ</sequence>
<proteinExistence type="predicted"/>
<dbReference type="PANTHER" id="PTHR21666:SF288">
    <property type="entry name" value="CELL DIVISION PROTEIN YTFB"/>
    <property type="match status" value="1"/>
</dbReference>
<evidence type="ECO:0000259" key="9">
    <source>
        <dbReference type="Pfam" id="PF19425"/>
    </source>
</evidence>
<evidence type="ECO:0000256" key="6">
    <source>
        <dbReference type="ARBA" id="ARBA00022833"/>
    </source>
</evidence>
<dbReference type="EMBL" id="AP024238">
    <property type="protein sequence ID" value="BCO29606.1"/>
    <property type="molecule type" value="Genomic_DNA"/>
</dbReference>
<dbReference type="InterPro" id="IPR050570">
    <property type="entry name" value="Cell_wall_metabolism_enzyme"/>
</dbReference>
<organism evidence="10 11">
    <name type="scientific">Rhodoferax lithotrophicus</name>
    <dbReference type="NCBI Taxonomy" id="2798804"/>
    <lineage>
        <taxon>Bacteria</taxon>
        <taxon>Pseudomonadati</taxon>
        <taxon>Pseudomonadota</taxon>
        <taxon>Betaproteobacteria</taxon>
        <taxon>Burkholderiales</taxon>
        <taxon>Comamonadaceae</taxon>
        <taxon>Rhodoferax</taxon>
    </lineage>
</organism>
<evidence type="ECO:0000256" key="3">
    <source>
        <dbReference type="ARBA" id="ARBA00022670"/>
    </source>
</evidence>
<dbReference type="PANTHER" id="PTHR21666">
    <property type="entry name" value="PEPTIDASE-RELATED"/>
    <property type="match status" value="1"/>
</dbReference>
<gene>
    <name evidence="10" type="ORF">MIZ03_4529</name>
</gene>